<proteinExistence type="predicted"/>
<dbReference type="AlphaFoldDB" id="A0A6N8F9B5"/>
<organism evidence="1 2">
    <name type="scientific">Psychrosphaera haliotis</name>
    <dbReference type="NCBI Taxonomy" id="555083"/>
    <lineage>
        <taxon>Bacteria</taxon>
        <taxon>Pseudomonadati</taxon>
        <taxon>Pseudomonadota</taxon>
        <taxon>Gammaproteobacteria</taxon>
        <taxon>Alteromonadales</taxon>
        <taxon>Pseudoalteromonadaceae</taxon>
        <taxon>Psychrosphaera</taxon>
    </lineage>
</organism>
<sequence>MSQNDLQNSLWQQRSNLQVKAEVCNVLYERELARLASDQNLTHSNLRKSLKSLAFYISKAAESIINSSSPLDLDSSNASWLSPPSNKPFSLKANADNTESFYTKNSQMALIIPVAINLYGIEYIALDSIDEIDSENQKVHCNQHGWFNFNGTQLSPESSKQKLLLKPGKPVMAAACCGHQWKNNQKTTSRALSLRELLLATRINWHNFSKLIAAKR</sequence>
<reference evidence="1 2" key="1">
    <citation type="submission" date="2019-11" db="EMBL/GenBank/DDBJ databases">
        <title>P. haliotis isolates from Z. marina roots.</title>
        <authorList>
            <person name="Cohen M."/>
            <person name="Jospin G."/>
            <person name="Eisen J.A."/>
            <person name="Coil D.A."/>
        </authorList>
    </citation>
    <scope>NUCLEOTIDE SEQUENCE [LARGE SCALE GENOMIC DNA]</scope>
    <source>
        <strain evidence="1 2">UCD-MCMsp1aY</strain>
    </source>
</reference>
<gene>
    <name evidence="1" type="ORF">GNP35_11865</name>
</gene>
<evidence type="ECO:0000313" key="1">
    <source>
        <dbReference type="EMBL" id="MUH73116.1"/>
    </source>
</evidence>
<accession>A0A6N8F9B5</accession>
<dbReference type="RefSeq" id="WP_155696311.1">
    <property type="nucleotide sequence ID" value="NZ_WOCD01000005.1"/>
</dbReference>
<name>A0A6N8F9B5_9GAMM</name>
<dbReference type="Proteomes" id="UP000439994">
    <property type="component" value="Unassembled WGS sequence"/>
</dbReference>
<comment type="caution">
    <text evidence="1">The sequence shown here is derived from an EMBL/GenBank/DDBJ whole genome shotgun (WGS) entry which is preliminary data.</text>
</comment>
<keyword evidence="2" id="KW-1185">Reference proteome</keyword>
<evidence type="ECO:0000313" key="2">
    <source>
        <dbReference type="Proteomes" id="UP000439994"/>
    </source>
</evidence>
<dbReference type="OrthoDB" id="6321522at2"/>
<dbReference type="EMBL" id="WOCD01000005">
    <property type="protein sequence ID" value="MUH73116.1"/>
    <property type="molecule type" value="Genomic_DNA"/>
</dbReference>
<protein>
    <submittedName>
        <fullName evidence="1">Uncharacterized protein</fullName>
    </submittedName>
</protein>